<feature type="binding site" evidence="2">
    <location>
        <position position="226"/>
    </location>
    <ligand>
        <name>Zn(2+)</name>
        <dbReference type="ChEBI" id="CHEBI:29105"/>
    </ligand>
</feature>
<dbReference type="InterPro" id="IPR043703">
    <property type="entry name" value="Lipid_II_synth_MurT"/>
</dbReference>
<keyword evidence="2" id="KW-0573">Peptidoglycan synthesis</keyword>
<keyword evidence="2" id="KW-0547">Nucleotide-binding</keyword>
<keyword evidence="2" id="KW-0067">ATP-binding</keyword>
<feature type="binding site" evidence="2">
    <location>
        <position position="229"/>
    </location>
    <ligand>
        <name>Zn(2+)</name>
        <dbReference type="ChEBI" id="CHEBI:29105"/>
    </ligand>
</feature>
<dbReference type="OrthoDB" id="9803907at2"/>
<dbReference type="Proteomes" id="UP000186156">
    <property type="component" value="Unassembled WGS sequence"/>
</dbReference>
<dbReference type="EMBL" id="FTOO01000004">
    <property type="protein sequence ID" value="SIS78447.1"/>
    <property type="molecule type" value="Genomic_DNA"/>
</dbReference>
<feature type="binding site" evidence="2">
    <location>
        <position position="207"/>
    </location>
    <ligand>
        <name>Zn(2+)</name>
        <dbReference type="ChEBI" id="CHEBI:29105"/>
    </ligand>
</feature>
<keyword evidence="6" id="KW-1185">Reference proteome</keyword>
<comment type="catalytic activity">
    <reaction evidence="2">
        <text>beta-D-GlcNAc-(1-&gt;4)-Mur2Ac(oyl-L-Ala-gamma-D-Glu-L-Lys-D-Ala-D-Ala)-di-trans,octa-cis-undecaprenyl diphosphate + ATP = beta-D-GlcNAc-(1-&gt;4)-Mur2Ac(oyl-L-Ala-gamma-D-O-P-Glu-L-Lys-D-Ala-D-Ala)-di-trans,octa-cis-undecaprenyl diphosphate + ADP</text>
        <dbReference type="Rhea" id="RHEA:59488"/>
        <dbReference type="ChEBI" id="CHEBI:30616"/>
        <dbReference type="ChEBI" id="CHEBI:60033"/>
        <dbReference type="ChEBI" id="CHEBI:143132"/>
        <dbReference type="ChEBI" id="CHEBI:456216"/>
    </reaction>
</comment>
<comment type="catalytic activity">
    <reaction evidence="2">
        <text>beta-D-GlcNAc-(1-&gt;4)-Mur2Ac(oyl-L-Ala-gamma-D-Glu-L-Lys-D-Ala-D-Ala)-di-trans,octa-cis-undecaprenyl diphosphate + L-glutamine + ATP + H2O = beta-D-GlcNAc-(1-&gt;4)-Mur2Ac(oyl-L-Ala-D-isoglutaminyl-L-Lys-D-Ala-D-Ala)-di-trans,octa-cis-undecaprenyl diphosphate + L-glutamate + ADP + phosphate + H(+)</text>
        <dbReference type="Rhea" id="RHEA:57928"/>
        <dbReference type="ChEBI" id="CHEBI:15377"/>
        <dbReference type="ChEBI" id="CHEBI:15378"/>
        <dbReference type="ChEBI" id="CHEBI:29985"/>
        <dbReference type="ChEBI" id="CHEBI:30616"/>
        <dbReference type="ChEBI" id="CHEBI:43474"/>
        <dbReference type="ChEBI" id="CHEBI:58359"/>
        <dbReference type="ChEBI" id="CHEBI:60033"/>
        <dbReference type="ChEBI" id="CHEBI:62233"/>
        <dbReference type="ChEBI" id="CHEBI:456216"/>
        <dbReference type="EC" id="6.3.5.13"/>
    </reaction>
</comment>
<organism evidence="5 6">
    <name type="scientific">Alicyclobacillus vulcanalis</name>
    <dbReference type="NCBI Taxonomy" id="252246"/>
    <lineage>
        <taxon>Bacteria</taxon>
        <taxon>Bacillati</taxon>
        <taxon>Bacillota</taxon>
        <taxon>Bacilli</taxon>
        <taxon>Bacillales</taxon>
        <taxon>Alicyclobacillaceae</taxon>
        <taxon>Alicyclobacillus</taxon>
    </lineage>
</organism>
<dbReference type="GO" id="GO:0005524">
    <property type="term" value="F:ATP binding"/>
    <property type="evidence" value="ECO:0007669"/>
    <property type="project" value="UniProtKB-UniRule"/>
</dbReference>
<dbReference type="EC" id="6.3.5.13" evidence="2"/>
<evidence type="ECO:0000256" key="1">
    <source>
        <dbReference type="ARBA" id="ARBA00004752"/>
    </source>
</evidence>
<proteinExistence type="inferred from homology"/>
<comment type="catalytic activity">
    <reaction evidence="2">
        <text>beta-D-GlcNAc-(1-&gt;4)-Mur2Ac(oyl-L-Ala-gamma-D-O-P-Glu-L-Lys-D-Ala-D-Ala)-di-trans,octa-cis-undecaprenyl diphosphate + NH4(+) = beta-D-GlcNAc-(1-&gt;4)-Mur2Ac(oyl-L-Ala-D-isoglutaminyl-L-Lys-D-Ala-D-Ala)-di-trans,octa-cis-undecaprenyl diphosphate + phosphate + H(+)</text>
        <dbReference type="Rhea" id="RHEA:57932"/>
        <dbReference type="ChEBI" id="CHEBI:15378"/>
        <dbReference type="ChEBI" id="CHEBI:28938"/>
        <dbReference type="ChEBI" id="CHEBI:43474"/>
        <dbReference type="ChEBI" id="CHEBI:62233"/>
        <dbReference type="ChEBI" id="CHEBI:143132"/>
    </reaction>
</comment>
<dbReference type="STRING" id="252246.SAMN05421799_10449"/>
<keyword evidence="2" id="KW-0133">Cell shape</keyword>
<dbReference type="AlphaFoldDB" id="A0A1N7LXA4"/>
<dbReference type="PANTHER" id="PTHR23135">
    <property type="entry name" value="MUR LIGASE FAMILY MEMBER"/>
    <property type="match status" value="1"/>
</dbReference>
<dbReference type="GO" id="GO:0008360">
    <property type="term" value="P:regulation of cell shape"/>
    <property type="evidence" value="ECO:0007669"/>
    <property type="project" value="UniProtKB-KW"/>
</dbReference>
<feature type="domain" description="Lipid II isoglutaminyl synthase (glutamine-hydrolyzing) subunit MurT C-terminal" evidence="4">
    <location>
        <begin position="316"/>
        <end position="429"/>
    </location>
</feature>
<evidence type="ECO:0000256" key="2">
    <source>
        <dbReference type="HAMAP-Rule" id="MF_02214"/>
    </source>
</evidence>
<feature type="active site" evidence="2">
    <location>
        <position position="352"/>
    </location>
</feature>
<comment type="similarity">
    <text evidence="2">Belongs to the MurCDEF family. MurT subfamily.</text>
</comment>
<name>A0A1N7LXA4_9BACL</name>
<dbReference type="PANTHER" id="PTHR23135:SF7">
    <property type="entry name" value="LIPID II ISOGLUTAMINYL SYNTHASE (GLUTAMINE-HYDROLYZING) SUBUNIT MURT"/>
    <property type="match status" value="1"/>
</dbReference>
<accession>A0A1N7LXA4</accession>
<keyword evidence="2" id="KW-0479">Metal-binding</keyword>
<dbReference type="GO" id="GO:0140282">
    <property type="term" value="F:carbon-nitrogen ligase activity on lipid II"/>
    <property type="evidence" value="ECO:0007669"/>
    <property type="project" value="UniProtKB-UniRule"/>
</dbReference>
<dbReference type="Pfam" id="PF08353">
    <property type="entry name" value="MurT_C"/>
    <property type="match status" value="1"/>
</dbReference>
<keyword evidence="2" id="KW-0961">Cell wall biogenesis/degradation</keyword>
<dbReference type="Pfam" id="PF08245">
    <property type="entry name" value="Mur_ligase_M"/>
    <property type="match status" value="1"/>
</dbReference>
<keyword evidence="2" id="KW-0436">Ligase</keyword>
<comment type="function">
    <text evidence="2">The lipid II isoglutaminyl synthase complex catalyzes the formation of alpha-D-isoglutamine in the cell wall lipid II stem peptide. The MurT subunit catalyzes the ATP-dependent amidation of D-glutamate residue of lipid II, converting it to an isoglutamine residue.</text>
</comment>
<dbReference type="SUPFAM" id="SSF53623">
    <property type="entry name" value="MurD-like peptide ligases, catalytic domain"/>
    <property type="match status" value="1"/>
</dbReference>
<dbReference type="UniPathway" id="UPA00219"/>
<dbReference type="GO" id="GO:0009252">
    <property type="term" value="P:peptidoglycan biosynthetic process"/>
    <property type="evidence" value="ECO:0007669"/>
    <property type="project" value="UniProtKB-UniRule"/>
</dbReference>
<dbReference type="InterPro" id="IPR013564">
    <property type="entry name" value="MurT_C"/>
</dbReference>
<dbReference type="HAMAP" id="MF_02214">
    <property type="entry name" value="Lipid_II_synth_MurT"/>
    <property type="match status" value="1"/>
</dbReference>
<evidence type="ECO:0000259" key="3">
    <source>
        <dbReference type="Pfam" id="PF08245"/>
    </source>
</evidence>
<comment type="pathway">
    <text evidence="1 2">Cell wall biogenesis; peptidoglycan biosynthesis.</text>
</comment>
<comment type="subunit">
    <text evidence="2">Forms a heterodimer with GatD.</text>
</comment>
<evidence type="ECO:0000259" key="4">
    <source>
        <dbReference type="Pfam" id="PF08353"/>
    </source>
</evidence>
<dbReference type="GO" id="GO:0008270">
    <property type="term" value="F:zinc ion binding"/>
    <property type="evidence" value="ECO:0007669"/>
    <property type="project" value="UniProtKB-UniRule"/>
</dbReference>
<protein>
    <recommendedName>
        <fullName evidence="2">Lipid II isoglutaminyl synthase (glutamine-hydrolyzing) subunit MurT</fullName>
        <ecNumber evidence="2">6.3.5.13</ecNumber>
    </recommendedName>
</protein>
<feature type="binding site" evidence="2">
    <location>
        <position position="204"/>
    </location>
    <ligand>
        <name>Zn(2+)</name>
        <dbReference type="ChEBI" id="CHEBI:29105"/>
    </ligand>
</feature>
<evidence type="ECO:0000313" key="6">
    <source>
        <dbReference type="Proteomes" id="UP000186156"/>
    </source>
</evidence>
<dbReference type="InterPro" id="IPR036565">
    <property type="entry name" value="Mur-like_cat_sf"/>
</dbReference>
<dbReference type="GO" id="GO:0071555">
    <property type="term" value="P:cell wall organization"/>
    <property type="evidence" value="ECO:0007669"/>
    <property type="project" value="UniProtKB-KW"/>
</dbReference>
<dbReference type="Gene3D" id="3.40.1190.10">
    <property type="entry name" value="Mur-like, catalytic domain"/>
    <property type="match status" value="1"/>
</dbReference>
<feature type="domain" description="Mur ligase central" evidence="3">
    <location>
        <begin position="50"/>
        <end position="186"/>
    </location>
</feature>
<dbReference type="GO" id="GO:0016881">
    <property type="term" value="F:acid-amino acid ligase activity"/>
    <property type="evidence" value="ECO:0007669"/>
    <property type="project" value="InterPro"/>
</dbReference>
<sequence>MLGILVGKLILWLLTLRGRDATSLPGKVALAISPGLIRRFGRRVKRVIAVTGTNGKTTTTSMLASMIAANEAVITNHKGANLPQGIATAFLKSCSWTGRLKANLAVLEIDEATLPKIAADLPIGVIVVTNVFRDQLDRYGELDGTLAKLLEGIRKTQATIVLNADDPLCRYLGLRSSRQDIYFGMARDTARSPRREQMRDGQFCLMCGHPLKYDAFWYGQLGLYRCEHCDFVRPHPAFQGRLEGGFLRFSEAGLPDLLLDLPVSGLYNAYNVLAATAAARTLGLSSAAIHAGLRMYRPPEGRMQRFDLEAPVTLHLIKNPTGCDSVLDTVVSDPRDKVMVIGINDLAADGRDVSWLWDADFELVAEDARIQTIVATGYRAHDMALRLKYAGVPEAKLRIEPDLAAALQEGVRAGASTGAVVHTLVTYTLLSPAARLLAERRDRLEPQGALYRPSVS</sequence>
<dbReference type="InterPro" id="IPR013221">
    <property type="entry name" value="Mur_ligase_cen"/>
</dbReference>
<reference evidence="6" key="1">
    <citation type="submission" date="2017-01" db="EMBL/GenBank/DDBJ databases">
        <authorList>
            <person name="Varghese N."/>
            <person name="Submissions S."/>
        </authorList>
    </citation>
    <scope>NUCLEOTIDE SEQUENCE [LARGE SCALE GENOMIC DNA]</scope>
    <source>
        <strain evidence="6">DSM 16176</strain>
    </source>
</reference>
<keyword evidence="2" id="KW-0862">Zinc</keyword>
<evidence type="ECO:0000313" key="5">
    <source>
        <dbReference type="EMBL" id="SIS78447.1"/>
    </source>
</evidence>
<gene>
    <name evidence="2" type="primary">murT</name>
    <name evidence="5" type="ORF">SAMN05421799_10449</name>
</gene>
<dbReference type="RefSeq" id="WP_076346093.1">
    <property type="nucleotide sequence ID" value="NZ_FTOO01000004.1"/>
</dbReference>